<reference evidence="3" key="1">
    <citation type="journal article" date="2019" name="Int. J. Syst. Evol. Microbiol.">
        <title>The Global Catalogue of Microorganisms (GCM) 10K type strain sequencing project: providing services to taxonomists for standard genome sequencing and annotation.</title>
        <authorList>
            <consortium name="The Broad Institute Genomics Platform"/>
            <consortium name="The Broad Institute Genome Sequencing Center for Infectious Disease"/>
            <person name="Wu L."/>
            <person name="Ma J."/>
        </authorList>
    </citation>
    <scope>NUCLEOTIDE SEQUENCE [LARGE SCALE GENOMIC DNA]</scope>
    <source>
        <strain evidence="3">JCM 17066</strain>
    </source>
</reference>
<feature type="transmembrane region" description="Helical" evidence="1">
    <location>
        <begin position="20"/>
        <end position="41"/>
    </location>
</feature>
<name>A0ABW0M6P5_9BURK</name>
<keyword evidence="1" id="KW-0812">Transmembrane</keyword>
<organism evidence="2 3">
    <name type="scientific">Paraherbaspirillum soli</name>
    <dbReference type="NCBI Taxonomy" id="631222"/>
    <lineage>
        <taxon>Bacteria</taxon>
        <taxon>Pseudomonadati</taxon>
        <taxon>Pseudomonadota</taxon>
        <taxon>Betaproteobacteria</taxon>
        <taxon>Burkholderiales</taxon>
        <taxon>Oxalobacteraceae</taxon>
        <taxon>Paraherbaspirillum</taxon>
    </lineage>
</organism>
<evidence type="ECO:0000313" key="3">
    <source>
        <dbReference type="Proteomes" id="UP001596045"/>
    </source>
</evidence>
<evidence type="ECO:0000256" key="1">
    <source>
        <dbReference type="SAM" id="Phobius"/>
    </source>
</evidence>
<accession>A0ABW0M6P5</accession>
<sequence>MNSDYEEQDSMYFKPLLDTFINGTVCAGMIFARALSLLLPLPIGCLASR</sequence>
<evidence type="ECO:0000313" key="2">
    <source>
        <dbReference type="EMBL" id="MFC5473864.1"/>
    </source>
</evidence>
<keyword evidence="1" id="KW-0472">Membrane</keyword>
<dbReference type="EMBL" id="JBHSMT010000013">
    <property type="protein sequence ID" value="MFC5473864.1"/>
    <property type="molecule type" value="Genomic_DNA"/>
</dbReference>
<dbReference type="RefSeq" id="WP_378996769.1">
    <property type="nucleotide sequence ID" value="NZ_JBHSMT010000013.1"/>
</dbReference>
<comment type="caution">
    <text evidence="2">The sequence shown here is derived from an EMBL/GenBank/DDBJ whole genome shotgun (WGS) entry which is preliminary data.</text>
</comment>
<dbReference type="Proteomes" id="UP001596045">
    <property type="component" value="Unassembled WGS sequence"/>
</dbReference>
<proteinExistence type="predicted"/>
<keyword evidence="3" id="KW-1185">Reference proteome</keyword>
<protein>
    <submittedName>
        <fullName evidence="2">Uncharacterized protein</fullName>
    </submittedName>
</protein>
<gene>
    <name evidence="2" type="ORF">ACFPM8_07815</name>
</gene>
<keyword evidence="1" id="KW-1133">Transmembrane helix</keyword>